<accession>A0ACC2PPL2</accession>
<sequence>MGGIKIVTPHSKVTSFNQIKRLKSSPKAIELGKEGTMELEKYHSPVDSGLKKVMVQVVGHGGNKTPLDLFNTRDLTWLYGKSARPTETKGFNSYMQLVSELEDFQMSRVFSLPIVNNPLSDLDTVYTVLRCADRQARIMNQKHVPVTFDHPLYMKSEIILENEALDTTKSEEGKLRCSSVIGLFHLLMSFLQTLYLLPWMAVV</sequence>
<reference evidence="1" key="1">
    <citation type="submission" date="2023-04" db="EMBL/GenBank/DDBJ databases">
        <title>A chromosome-level genome assembly of the parasitoid wasp Eretmocerus hayati.</title>
        <authorList>
            <person name="Zhong Y."/>
            <person name="Liu S."/>
            <person name="Liu Y."/>
        </authorList>
    </citation>
    <scope>NUCLEOTIDE SEQUENCE</scope>
    <source>
        <strain evidence="1">ZJU_SS_LIU_2023</strain>
    </source>
</reference>
<proteinExistence type="predicted"/>
<dbReference type="Proteomes" id="UP001239111">
    <property type="component" value="Chromosome 1"/>
</dbReference>
<name>A0ACC2PPL2_9HYME</name>
<organism evidence="1 2">
    <name type="scientific">Eretmocerus hayati</name>
    <dbReference type="NCBI Taxonomy" id="131215"/>
    <lineage>
        <taxon>Eukaryota</taxon>
        <taxon>Metazoa</taxon>
        <taxon>Ecdysozoa</taxon>
        <taxon>Arthropoda</taxon>
        <taxon>Hexapoda</taxon>
        <taxon>Insecta</taxon>
        <taxon>Pterygota</taxon>
        <taxon>Neoptera</taxon>
        <taxon>Endopterygota</taxon>
        <taxon>Hymenoptera</taxon>
        <taxon>Apocrita</taxon>
        <taxon>Proctotrupomorpha</taxon>
        <taxon>Chalcidoidea</taxon>
        <taxon>Aphelinidae</taxon>
        <taxon>Aphelininae</taxon>
        <taxon>Eretmocerus</taxon>
    </lineage>
</organism>
<dbReference type="EMBL" id="CM056741">
    <property type="protein sequence ID" value="KAJ8684746.1"/>
    <property type="molecule type" value="Genomic_DNA"/>
</dbReference>
<evidence type="ECO:0000313" key="2">
    <source>
        <dbReference type="Proteomes" id="UP001239111"/>
    </source>
</evidence>
<evidence type="ECO:0000313" key="1">
    <source>
        <dbReference type="EMBL" id="KAJ8684746.1"/>
    </source>
</evidence>
<protein>
    <submittedName>
        <fullName evidence="1">Uncharacterized protein</fullName>
    </submittedName>
</protein>
<keyword evidence="2" id="KW-1185">Reference proteome</keyword>
<gene>
    <name evidence="1" type="ORF">QAD02_020539</name>
</gene>
<comment type="caution">
    <text evidence="1">The sequence shown here is derived from an EMBL/GenBank/DDBJ whole genome shotgun (WGS) entry which is preliminary data.</text>
</comment>